<evidence type="ECO:0000313" key="7">
    <source>
        <dbReference type="EMBL" id="MFC7125932.1"/>
    </source>
</evidence>
<accession>A0ABD5X4P7</accession>
<dbReference type="PANTHER" id="PTHR34857">
    <property type="entry name" value="SLL0384 PROTEIN"/>
    <property type="match status" value="1"/>
</dbReference>
<feature type="transmembrane region" description="Helical" evidence="6">
    <location>
        <begin position="62"/>
        <end position="80"/>
    </location>
</feature>
<feature type="transmembrane region" description="Helical" evidence="6">
    <location>
        <begin position="133"/>
        <end position="152"/>
    </location>
</feature>
<protein>
    <submittedName>
        <fullName evidence="7">Energy-coupling factor transporter transmembrane component T family protein</fullName>
    </submittedName>
</protein>
<evidence type="ECO:0000256" key="5">
    <source>
        <dbReference type="ARBA" id="ARBA00023136"/>
    </source>
</evidence>
<comment type="caution">
    <text evidence="7">The sequence shown here is derived from an EMBL/GenBank/DDBJ whole genome shotgun (WGS) entry which is preliminary data.</text>
</comment>
<evidence type="ECO:0000313" key="8">
    <source>
        <dbReference type="Proteomes" id="UP001596414"/>
    </source>
</evidence>
<gene>
    <name evidence="7" type="ORF">ACFQJ7_07735</name>
</gene>
<keyword evidence="3 6" id="KW-0812">Transmembrane</keyword>
<feature type="transmembrane region" description="Helical" evidence="6">
    <location>
        <begin position="92"/>
        <end position="113"/>
    </location>
</feature>
<dbReference type="Pfam" id="PF02361">
    <property type="entry name" value="CbiQ"/>
    <property type="match status" value="1"/>
</dbReference>
<keyword evidence="4 6" id="KW-1133">Transmembrane helix</keyword>
<feature type="transmembrane region" description="Helical" evidence="6">
    <location>
        <begin position="216"/>
        <end position="234"/>
    </location>
</feature>
<evidence type="ECO:0000256" key="2">
    <source>
        <dbReference type="ARBA" id="ARBA00022475"/>
    </source>
</evidence>
<keyword evidence="2" id="KW-1003">Cell membrane</keyword>
<dbReference type="EMBL" id="JBHSZQ010000011">
    <property type="protein sequence ID" value="MFC7125932.1"/>
    <property type="molecule type" value="Genomic_DNA"/>
</dbReference>
<dbReference type="Proteomes" id="UP001596414">
    <property type="component" value="Unassembled WGS sequence"/>
</dbReference>
<evidence type="ECO:0000256" key="3">
    <source>
        <dbReference type="ARBA" id="ARBA00022692"/>
    </source>
</evidence>
<dbReference type="GO" id="GO:0005886">
    <property type="term" value="C:plasma membrane"/>
    <property type="evidence" value="ECO:0007669"/>
    <property type="project" value="UniProtKB-ARBA"/>
</dbReference>
<sequence>MITYEYGTTLLHQLDPRSKLLVQFGFAFAAVTTTEPAALVTLTLLAIVALTLARLSVFRVLWTYRFVLLLLGLAPLFASLKFGSPWIALEQAPPSILAGYQVVLVLFISAAYVKTTPVRETRAAIQRHVPGKAGQLLGVGVGLVFRFFPVLLRDVRRARLALRARGGDVLSTRERVRRLSLLTIEQAFSRGERLALALRARCFSWNPTLPQLAFTAPDYLFVVIGLVLVGWGVLQV</sequence>
<dbReference type="AlphaFoldDB" id="A0ABD5X4P7"/>
<dbReference type="InterPro" id="IPR051611">
    <property type="entry name" value="ECF_transporter_component"/>
</dbReference>
<organism evidence="7 8">
    <name type="scientific">Halovenus rubra</name>
    <dbReference type="NCBI Taxonomy" id="869890"/>
    <lineage>
        <taxon>Archaea</taxon>
        <taxon>Methanobacteriati</taxon>
        <taxon>Methanobacteriota</taxon>
        <taxon>Stenosarchaea group</taxon>
        <taxon>Halobacteria</taxon>
        <taxon>Halobacteriales</taxon>
        <taxon>Haloarculaceae</taxon>
        <taxon>Halovenus</taxon>
    </lineage>
</organism>
<dbReference type="InterPro" id="IPR003339">
    <property type="entry name" value="ABC/ECF_trnsptr_transmembrane"/>
</dbReference>
<name>A0ABD5X4P7_9EURY</name>
<evidence type="ECO:0000256" key="1">
    <source>
        <dbReference type="ARBA" id="ARBA00004141"/>
    </source>
</evidence>
<dbReference type="CDD" id="cd16914">
    <property type="entry name" value="EcfT"/>
    <property type="match status" value="1"/>
</dbReference>
<dbReference type="RefSeq" id="WP_267638083.1">
    <property type="nucleotide sequence ID" value="NZ_JAODIY010000011.1"/>
</dbReference>
<dbReference type="PANTHER" id="PTHR34857:SF2">
    <property type="entry name" value="SLL0384 PROTEIN"/>
    <property type="match status" value="1"/>
</dbReference>
<proteinExistence type="predicted"/>
<evidence type="ECO:0000256" key="6">
    <source>
        <dbReference type="SAM" id="Phobius"/>
    </source>
</evidence>
<comment type="subcellular location">
    <subcellularLocation>
        <location evidence="1">Membrane</location>
        <topology evidence="1">Multi-pass membrane protein</topology>
    </subcellularLocation>
</comment>
<reference evidence="7 8" key="1">
    <citation type="journal article" date="2014" name="Int. J. Syst. Evol. Microbiol.">
        <title>Complete genome sequence of Corynebacterium casei LMG S-19264T (=DSM 44701T), isolated from a smear-ripened cheese.</title>
        <authorList>
            <consortium name="US DOE Joint Genome Institute (JGI-PGF)"/>
            <person name="Walter F."/>
            <person name="Albersmeier A."/>
            <person name="Kalinowski J."/>
            <person name="Ruckert C."/>
        </authorList>
    </citation>
    <scope>NUCLEOTIDE SEQUENCE [LARGE SCALE GENOMIC DNA]</scope>
    <source>
        <strain evidence="7 8">CGMCC 4.7215</strain>
    </source>
</reference>
<keyword evidence="5 6" id="KW-0472">Membrane</keyword>
<feature type="transmembrane region" description="Helical" evidence="6">
    <location>
        <begin position="20"/>
        <end position="50"/>
    </location>
</feature>
<evidence type="ECO:0000256" key="4">
    <source>
        <dbReference type="ARBA" id="ARBA00022989"/>
    </source>
</evidence>